<gene>
    <name evidence="1" type="ORF">UY16_C0007G0015</name>
</gene>
<dbReference type="AlphaFoldDB" id="A0A0G1U2Z4"/>
<reference evidence="1 2" key="1">
    <citation type="journal article" date="2015" name="Nature">
        <title>rRNA introns, odd ribosomes, and small enigmatic genomes across a large radiation of phyla.</title>
        <authorList>
            <person name="Brown C.T."/>
            <person name="Hug L.A."/>
            <person name="Thomas B.C."/>
            <person name="Sharon I."/>
            <person name="Castelle C.J."/>
            <person name="Singh A."/>
            <person name="Wilkins M.J."/>
            <person name="Williams K.H."/>
            <person name="Banfield J.F."/>
        </authorList>
    </citation>
    <scope>NUCLEOTIDE SEQUENCE [LARGE SCALE GENOMIC DNA]</scope>
</reference>
<comment type="caution">
    <text evidence="1">The sequence shown here is derived from an EMBL/GenBank/DDBJ whole genome shotgun (WGS) entry which is preliminary data.</text>
</comment>
<sequence>MENEGKKIRFRNGGKKYLAEFISDQFVSQDHQGTFIKPLAMFRIWDEQQNEVVGCVTFTEHLLIDSVWAQPHKKHFPSSYRVEALVNLLHYLPFDPVRLKEIYHDCYEYRFDRNFGDDQARDRLYKIKANDSFEATFQKIMFGDTVTNRSIQNAALEVMFNHWEDNPDTNVLVEVLASVLPVREIDLIKNLKLLLSEDKIHAITSPGDPQKLISVGLEPPTIRELEGEVKSDVKYPSVVKNIYGPNIETTTHGANSPVSISMGKIETVFENLQKEIGESPELKDEEKQRVSQTVKELKAEIAQDKDPKKVGRLVEKLKGSANWVWQKILANPYVSGVIVEILMKATI</sequence>
<proteinExistence type="predicted"/>
<dbReference type="EMBL" id="LCOY01000007">
    <property type="protein sequence ID" value="KKU88434.1"/>
    <property type="molecule type" value="Genomic_DNA"/>
</dbReference>
<protein>
    <submittedName>
        <fullName evidence="1">Uncharacterized protein</fullName>
    </submittedName>
</protein>
<name>A0A0G1U2Z4_9BACT</name>
<organism evidence="1 2">
    <name type="scientific">Candidatus Gottesmanbacteria bacterium GW2011_GWA2_47_9</name>
    <dbReference type="NCBI Taxonomy" id="1618445"/>
    <lineage>
        <taxon>Bacteria</taxon>
        <taxon>Candidatus Gottesmaniibacteriota</taxon>
    </lineage>
</organism>
<evidence type="ECO:0000313" key="1">
    <source>
        <dbReference type="EMBL" id="KKU88434.1"/>
    </source>
</evidence>
<accession>A0A0G1U2Z4</accession>
<evidence type="ECO:0000313" key="2">
    <source>
        <dbReference type="Proteomes" id="UP000034739"/>
    </source>
</evidence>
<dbReference type="Proteomes" id="UP000034739">
    <property type="component" value="Unassembled WGS sequence"/>
</dbReference>